<evidence type="ECO:0000313" key="4">
    <source>
        <dbReference type="EMBL" id="AII86886.1"/>
    </source>
</evidence>
<dbReference type="InterPro" id="IPR005656">
    <property type="entry name" value="MmgE_PrpD"/>
</dbReference>
<evidence type="ECO:0000259" key="2">
    <source>
        <dbReference type="Pfam" id="PF03972"/>
    </source>
</evidence>
<dbReference type="KEGG" id="ptp:RCA23_c13440"/>
<dbReference type="SUPFAM" id="SSF103378">
    <property type="entry name" value="2-methylcitrate dehydratase PrpD"/>
    <property type="match status" value="1"/>
</dbReference>
<dbReference type="InterPro" id="IPR045336">
    <property type="entry name" value="MmgE_PrpD_N"/>
</dbReference>
<dbReference type="PANTHER" id="PTHR16943">
    <property type="entry name" value="2-METHYLCITRATE DEHYDRATASE-RELATED"/>
    <property type="match status" value="1"/>
</dbReference>
<dbReference type="Gene3D" id="1.10.4100.10">
    <property type="entry name" value="2-methylcitrate dehydratase PrpD"/>
    <property type="match status" value="1"/>
</dbReference>
<protein>
    <submittedName>
        <fullName evidence="4">MmgE/PrpD family protein</fullName>
        <ecNumber evidence="4">4.2.1.79</ecNumber>
    </submittedName>
</protein>
<dbReference type="Proteomes" id="UP000028680">
    <property type="component" value="Chromosome"/>
</dbReference>
<dbReference type="InterPro" id="IPR042188">
    <property type="entry name" value="MmgE/PrpD_sf_2"/>
</dbReference>
<organism evidence="4 5">
    <name type="scientific">Planktomarina temperata RCA23</name>
    <dbReference type="NCBI Taxonomy" id="666509"/>
    <lineage>
        <taxon>Bacteria</taxon>
        <taxon>Pseudomonadati</taxon>
        <taxon>Pseudomonadota</taxon>
        <taxon>Alphaproteobacteria</taxon>
        <taxon>Rhodobacterales</taxon>
        <taxon>Paracoccaceae</taxon>
        <taxon>Planktomarina</taxon>
    </lineage>
</organism>
<feature type="domain" description="MmgE/PrpD C-terminal" evidence="3">
    <location>
        <begin position="252"/>
        <end position="417"/>
    </location>
</feature>
<dbReference type="Gene3D" id="3.30.1330.120">
    <property type="entry name" value="2-methylcitrate dehydratase PrpD"/>
    <property type="match status" value="1"/>
</dbReference>
<accession>A0AAN0RIJ4</accession>
<dbReference type="PANTHER" id="PTHR16943:SF8">
    <property type="entry name" value="2-METHYLCITRATE DEHYDRATASE"/>
    <property type="match status" value="1"/>
</dbReference>
<dbReference type="GO" id="GO:0047547">
    <property type="term" value="F:2-methylcitrate dehydratase activity"/>
    <property type="evidence" value="ECO:0007669"/>
    <property type="project" value="UniProtKB-EC"/>
</dbReference>
<evidence type="ECO:0000313" key="5">
    <source>
        <dbReference type="Proteomes" id="UP000028680"/>
    </source>
</evidence>
<sequence>MTTPEGILDFIAELTWDDLPPQVRRQSKLCLLDLIGVGAGGAGTKLSRIIRDYSALDMGGALPMMFDGRGASVSGVALAGGMTIDALDGHDGFNPAKGHAGCGVLPALYGLAQELGDVSGQEFLLCLTLGYELACRTAMAQHASVPDYHTSGAWVAVAVAGLAARLMGLDRAQTAHAMGIAEYHGPRSQMMRCIDHPTMLKDGSGWGAMCGVSAARLAARGFTGAPALTLSTDHWRDLGDTWLICQQYFKPYPVCRWAQAPIAAVLDLQKRHGFDSRAITALHIVSFHESVRLGTKQVTTTEEAQYSTSFPCALALVHGTVLPEHVAEAALDHPEVQRLSSILTMGEDAAANKAFPNRRMARAEITLAAGDRLQSDWFEPEWDPTDPPSKEDLEAKFFNYAGPVLGQARSQAIHRAIETLGHTASAQPLLDLLAQPIS</sequence>
<comment type="similarity">
    <text evidence="1">Belongs to the PrpD family.</text>
</comment>
<reference evidence="4 5" key="1">
    <citation type="journal article" date="2014" name="ISME J.">
        <title>Adaptation of an abundant Roseobacter RCA organism to pelagic systems revealed by genomic and transcriptomic analyses.</title>
        <authorList>
            <person name="Voget S."/>
            <person name="Wemheuer B."/>
            <person name="Brinkhoff T."/>
            <person name="Vollmers J."/>
            <person name="Dietrich S."/>
            <person name="Giebel H.A."/>
            <person name="Beardsley C."/>
            <person name="Sardemann C."/>
            <person name="Bakenhus I."/>
            <person name="Billerbeck S."/>
            <person name="Daniel R."/>
            <person name="Simon M."/>
        </authorList>
    </citation>
    <scope>NUCLEOTIDE SEQUENCE [LARGE SCALE GENOMIC DNA]</scope>
    <source>
        <strain evidence="4 5">RCA23</strain>
    </source>
</reference>
<dbReference type="Pfam" id="PF03972">
    <property type="entry name" value="MmgE_PrpD_N"/>
    <property type="match status" value="1"/>
</dbReference>
<feature type="domain" description="MmgE/PrpD N-terminal" evidence="2">
    <location>
        <begin position="7"/>
        <end position="230"/>
    </location>
</feature>
<proteinExistence type="inferred from homology"/>
<dbReference type="RefSeq" id="WP_044049681.1">
    <property type="nucleotide sequence ID" value="NZ_CP003984.1"/>
</dbReference>
<dbReference type="InterPro" id="IPR036148">
    <property type="entry name" value="MmgE/PrpD_sf"/>
</dbReference>
<dbReference type="InterPro" id="IPR042183">
    <property type="entry name" value="MmgE/PrpD_sf_1"/>
</dbReference>
<keyword evidence="4" id="KW-0456">Lyase</keyword>
<evidence type="ECO:0000259" key="3">
    <source>
        <dbReference type="Pfam" id="PF19305"/>
    </source>
</evidence>
<gene>
    <name evidence="4" type="ORF">RCA23_c13440</name>
</gene>
<dbReference type="InterPro" id="IPR045337">
    <property type="entry name" value="MmgE_PrpD_C"/>
</dbReference>
<keyword evidence="5" id="KW-1185">Reference proteome</keyword>
<dbReference type="EC" id="4.2.1.79" evidence="4"/>
<dbReference type="Pfam" id="PF19305">
    <property type="entry name" value="MmgE_PrpD_C"/>
    <property type="match status" value="1"/>
</dbReference>
<dbReference type="GeneID" id="93367547"/>
<dbReference type="AlphaFoldDB" id="A0AAN0RIJ4"/>
<evidence type="ECO:0000256" key="1">
    <source>
        <dbReference type="ARBA" id="ARBA00006174"/>
    </source>
</evidence>
<name>A0AAN0RIJ4_9RHOB</name>
<dbReference type="EMBL" id="CP003984">
    <property type="protein sequence ID" value="AII86886.1"/>
    <property type="molecule type" value="Genomic_DNA"/>
</dbReference>